<evidence type="ECO:0000313" key="2">
    <source>
        <dbReference type="Proteomes" id="UP001060085"/>
    </source>
</evidence>
<reference evidence="2" key="1">
    <citation type="journal article" date="2023" name="Nat. Plants">
        <title>Single-cell RNA sequencing provides a high-resolution roadmap for understanding the multicellular compartmentation of specialized metabolism.</title>
        <authorList>
            <person name="Sun S."/>
            <person name="Shen X."/>
            <person name="Li Y."/>
            <person name="Li Y."/>
            <person name="Wang S."/>
            <person name="Li R."/>
            <person name="Zhang H."/>
            <person name="Shen G."/>
            <person name="Guo B."/>
            <person name="Wei J."/>
            <person name="Xu J."/>
            <person name="St-Pierre B."/>
            <person name="Chen S."/>
            <person name="Sun C."/>
        </authorList>
    </citation>
    <scope>NUCLEOTIDE SEQUENCE [LARGE SCALE GENOMIC DNA]</scope>
</reference>
<name>A0ACC0A132_CATRO</name>
<sequence length="379" mass="41044">MYSSSTSSSSQSSMASGGGGTINSPALMRYGSAPSSLLSTAVDSVIGSTREFSALGSTHHHRQPQNLNMGPNPTPAVRFFPIETSSFAAESNCKVPNNTSTDPHKKGPDINNNNNNSTIGLQRSYGLKQDAAISGGGVGMVSFTPLVRHSSSPAGFLNQLAHASTSNDDNGFSITRGHAITRLNSQLSFTRQEPLSQISEENENGLSRETEAKKSSTHSYATTSYGVGPWEDANSLMFSVGPSKRAKNINSEIINDLNSMETQFQFSMPQTVIEMSTMDKLLNIPQDSVPCKIRAKRGFATHPRSIAERERRTRISGKLKKLQELVPNMDKQTSYADMLDLAVQHIKGLQNHVQKLNKELENCTCGCRKPRNCGGEGKS</sequence>
<gene>
    <name evidence="1" type="ORF">M9H77_30295</name>
</gene>
<comment type="caution">
    <text evidence="1">The sequence shown here is derived from an EMBL/GenBank/DDBJ whole genome shotgun (WGS) entry which is preliminary data.</text>
</comment>
<evidence type="ECO:0000313" key="1">
    <source>
        <dbReference type="EMBL" id="KAI5653108.1"/>
    </source>
</evidence>
<dbReference type="EMBL" id="CM044707">
    <property type="protein sequence ID" value="KAI5653108.1"/>
    <property type="molecule type" value="Genomic_DNA"/>
</dbReference>
<protein>
    <submittedName>
        <fullName evidence="1">Uncharacterized protein</fullName>
    </submittedName>
</protein>
<proteinExistence type="predicted"/>
<keyword evidence="2" id="KW-1185">Reference proteome</keyword>
<accession>A0ACC0A132</accession>
<organism evidence="1 2">
    <name type="scientific">Catharanthus roseus</name>
    <name type="common">Madagascar periwinkle</name>
    <name type="synonym">Vinca rosea</name>
    <dbReference type="NCBI Taxonomy" id="4058"/>
    <lineage>
        <taxon>Eukaryota</taxon>
        <taxon>Viridiplantae</taxon>
        <taxon>Streptophyta</taxon>
        <taxon>Embryophyta</taxon>
        <taxon>Tracheophyta</taxon>
        <taxon>Spermatophyta</taxon>
        <taxon>Magnoliopsida</taxon>
        <taxon>eudicotyledons</taxon>
        <taxon>Gunneridae</taxon>
        <taxon>Pentapetalae</taxon>
        <taxon>asterids</taxon>
        <taxon>lamiids</taxon>
        <taxon>Gentianales</taxon>
        <taxon>Apocynaceae</taxon>
        <taxon>Rauvolfioideae</taxon>
        <taxon>Vinceae</taxon>
        <taxon>Catharanthinae</taxon>
        <taxon>Catharanthus</taxon>
    </lineage>
</organism>
<dbReference type="Proteomes" id="UP001060085">
    <property type="component" value="Linkage Group LG07"/>
</dbReference>